<evidence type="ECO:0000313" key="2">
    <source>
        <dbReference type="EMBL" id="CUE90254.1"/>
    </source>
</evidence>
<feature type="transmembrane region" description="Helical" evidence="1">
    <location>
        <begin position="7"/>
        <end position="30"/>
    </location>
</feature>
<dbReference type="PROSITE" id="PS51257">
    <property type="entry name" value="PROKAR_LIPOPROTEIN"/>
    <property type="match status" value="1"/>
</dbReference>
<evidence type="ECO:0000313" key="3">
    <source>
        <dbReference type="Proteomes" id="UP000051952"/>
    </source>
</evidence>
<dbReference type="VEuPathDB" id="TriTrypDB:BSAL_57255"/>
<keyword evidence="1" id="KW-0472">Membrane</keyword>
<keyword evidence="3" id="KW-1185">Reference proteome</keyword>
<name>A0A0S4IJN4_BODSA</name>
<dbReference type="EMBL" id="CYKH01000209">
    <property type="protein sequence ID" value="CUE90254.1"/>
    <property type="molecule type" value="Genomic_DNA"/>
</dbReference>
<keyword evidence="1 2" id="KW-0812">Transmembrane</keyword>
<evidence type="ECO:0000256" key="1">
    <source>
        <dbReference type="SAM" id="Phobius"/>
    </source>
</evidence>
<dbReference type="AlphaFoldDB" id="A0A0S4IJN4"/>
<reference evidence="3" key="1">
    <citation type="submission" date="2015-09" db="EMBL/GenBank/DDBJ databases">
        <authorList>
            <consortium name="Pathogen Informatics"/>
        </authorList>
    </citation>
    <scope>NUCLEOTIDE SEQUENCE [LARGE SCALE GENOMIC DNA]</scope>
    <source>
        <strain evidence="3">Lake Konstanz</strain>
    </source>
</reference>
<accession>A0A0S4IJN4</accession>
<feature type="non-terminal residue" evidence="2">
    <location>
        <position position="131"/>
    </location>
</feature>
<gene>
    <name evidence="2" type="ORF">BSAL_57255</name>
</gene>
<organism evidence="2 3">
    <name type="scientific">Bodo saltans</name>
    <name type="common">Flagellated protozoan</name>
    <dbReference type="NCBI Taxonomy" id="75058"/>
    <lineage>
        <taxon>Eukaryota</taxon>
        <taxon>Discoba</taxon>
        <taxon>Euglenozoa</taxon>
        <taxon>Kinetoplastea</taxon>
        <taxon>Metakinetoplastina</taxon>
        <taxon>Eubodonida</taxon>
        <taxon>Bodonidae</taxon>
        <taxon>Bodo</taxon>
    </lineage>
</organism>
<protein>
    <submittedName>
        <fullName evidence="2">Transmembrane protein, putative</fullName>
    </submittedName>
</protein>
<keyword evidence="1" id="KW-1133">Transmembrane helix</keyword>
<feature type="transmembrane region" description="Helical" evidence="1">
    <location>
        <begin position="90"/>
        <end position="113"/>
    </location>
</feature>
<dbReference type="Proteomes" id="UP000051952">
    <property type="component" value="Unassembled WGS sequence"/>
</dbReference>
<proteinExistence type="predicted"/>
<sequence length="131" mass="14359">MIRQKKVAIAVFLLYACFLPAGAYLAYLFLNNTELVYVAPEGSLVAQSSISAHIHFANQIGYQPMWVLVQNINTSLSIANNSDFFDYSMFLNASVFVAGGALFGMVTSVDGFYSPGNVAKHSLKTQKKHIL</sequence>